<dbReference type="InterPro" id="IPR027417">
    <property type="entry name" value="P-loop_NTPase"/>
</dbReference>
<name>A0A382YLM8_9ZZZZ</name>
<evidence type="ECO:0000313" key="1">
    <source>
        <dbReference type="EMBL" id="SVD83889.1"/>
    </source>
</evidence>
<proteinExistence type="predicted"/>
<reference evidence="1" key="1">
    <citation type="submission" date="2018-05" db="EMBL/GenBank/DDBJ databases">
        <authorList>
            <person name="Lanie J.A."/>
            <person name="Ng W.-L."/>
            <person name="Kazmierczak K.M."/>
            <person name="Andrzejewski T.M."/>
            <person name="Davidsen T.M."/>
            <person name="Wayne K.J."/>
            <person name="Tettelin H."/>
            <person name="Glass J.I."/>
            <person name="Rusch D."/>
            <person name="Podicherti R."/>
            <person name="Tsui H.-C.T."/>
            <person name="Winkler M.E."/>
        </authorList>
    </citation>
    <scope>NUCLEOTIDE SEQUENCE</scope>
</reference>
<sequence length="252" mass="29336">GNDLIEKRGGQEVIVKFINYTNTHFREIRRYNARTCRNDAYDIPKMVDLIISCKRRLKFIRFQLKLFAQQGRQILVLSSRKIHLKSMKENFDSFNYTKIVDGEEVPITTGYYMGGMKKAQLEESSKCDVIYGTYNLVAEGTDIPTLNTLLMACPRKEVEQVVGRILRANTGFTPIVIDIADNFSIFINQGTYRQRFYKRQEYHIDVFDVVKENYKDIKLKDIKQTEGLKIRKRKKVQEIVFSGLAICSDSDD</sequence>
<accession>A0A382YLM8</accession>
<dbReference type="EMBL" id="UINC01176661">
    <property type="protein sequence ID" value="SVD83889.1"/>
    <property type="molecule type" value="Genomic_DNA"/>
</dbReference>
<protein>
    <recommendedName>
        <fullName evidence="2">Helicase C-terminal domain-containing protein</fullName>
    </recommendedName>
</protein>
<dbReference type="SUPFAM" id="SSF52540">
    <property type="entry name" value="P-loop containing nucleoside triphosphate hydrolases"/>
    <property type="match status" value="1"/>
</dbReference>
<feature type="non-terminal residue" evidence="1">
    <location>
        <position position="1"/>
    </location>
</feature>
<gene>
    <name evidence="1" type="ORF">METZ01_LOCUS436743</name>
</gene>
<dbReference type="Gene3D" id="3.40.50.300">
    <property type="entry name" value="P-loop containing nucleotide triphosphate hydrolases"/>
    <property type="match status" value="1"/>
</dbReference>
<dbReference type="AlphaFoldDB" id="A0A382YLM8"/>
<evidence type="ECO:0008006" key="2">
    <source>
        <dbReference type="Google" id="ProtNLM"/>
    </source>
</evidence>
<organism evidence="1">
    <name type="scientific">marine metagenome</name>
    <dbReference type="NCBI Taxonomy" id="408172"/>
    <lineage>
        <taxon>unclassified sequences</taxon>
        <taxon>metagenomes</taxon>
        <taxon>ecological metagenomes</taxon>
    </lineage>
</organism>